<comment type="caution">
    <text evidence="7">The sequence shown here is derived from an EMBL/GenBank/DDBJ whole genome shotgun (WGS) entry which is preliminary data.</text>
</comment>
<dbReference type="InterPro" id="IPR011009">
    <property type="entry name" value="Kinase-like_dom_sf"/>
</dbReference>
<evidence type="ECO:0000256" key="6">
    <source>
        <dbReference type="ARBA" id="ARBA00031849"/>
    </source>
</evidence>
<organism evidence="7 8">
    <name type="scientific">Polychaeton citri CBS 116435</name>
    <dbReference type="NCBI Taxonomy" id="1314669"/>
    <lineage>
        <taxon>Eukaryota</taxon>
        <taxon>Fungi</taxon>
        <taxon>Dikarya</taxon>
        <taxon>Ascomycota</taxon>
        <taxon>Pezizomycotina</taxon>
        <taxon>Dothideomycetes</taxon>
        <taxon>Dothideomycetidae</taxon>
        <taxon>Capnodiales</taxon>
        <taxon>Capnodiaceae</taxon>
        <taxon>Polychaeton</taxon>
    </lineage>
</organism>
<keyword evidence="5" id="KW-0496">Mitochondrion</keyword>
<dbReference type="SUPFAM" id="SSF56112">
    <property type="entry name" value="Protein kinase-like (PK-like)"/>
    <property type="match status" value="1"/>
</dbReference>
<proteinExistence type="inferred from homology"/>
<dbReference type="PANTHER" id="PTHR36091:SF1">
    <property type="entry name" value="ALTERED INHERITANCE OF MITOCHONDRIA PROTEIN 9, MITOCHONDRIAL"/>
    <property type="match status" value="1"/>
</dbReference>
<dbReference type="AlphaFoldDB" id="A0A9P4QFU6"/>
<sequence>MRTFFRYTSGRWLWDEHARLEERYRRFNVTALQQIAASSVGAEHCISMNKLAEGGFNKIFRLVMIMNTGPLFHTVASEVATMDFASNLITPILDIPVPKVLSYDAKADNPVQSEYMLIEEASGIQLGNIWSSMDTEAKAEVVEQMVSIANKLLSASFSWYVSACGLLNGYGNIYFSANKFPGCEPATKGAVVCNRYVIGPVTERSFWDGERAGLPGVHGPCNKYANFQEKTKLPFQPLTQRSPEKHIALYQKFRAASEYLLPPDPELLRSTLWHWGMHALSILVTGNKITSIIDWQDCWAGPLMLQARRPRLVGFQGDLKLQLPPQCQYLEEGPEKKQIRSNVKKSLLLFSYESQIQRANPELDRLFLLSQGATIRDTVLFAANSWDGGIVSFRQSLIRIFRHWKKICPNQECPFTFTQDELDDNTNESVDWNENAEFWSSISGLALEMFAKLREDGLQTLRGNERAEFDQATTWAVRRI</sequence>
<dbReference type="PANTHER" id="PTHR36091">
    <property type="entry name" value="ALTERED INHERITANCE OF MITOCHONDRIA PROTEIN 9, MITOCHONDRIAL"/>
    <property type="match status" value="1"/>
</dbReference>
<gene>
    <name evidence="7" type="ORF">K431DRAFT_336151</name>
</gene>
<comment type="subcellular location">
    <subcellularLocation>
        <location evidence="1">Mitochondrion</location>
    </subcellularLocation>
</comment>
<evidence type="ECO:0000256" key="3">
    <source>
        <dbReference type="ARBA" id="ARBA00016197"/>
    </source>
</evidence>
<reference evidence="7" key="1">
    <citation type="journal article" date="2020" name="Stud. Mycol.">
        <title>101 Dothideomycetes genomes: a test case for predicting lifestyles and emergence of pathogens.</title>
        <authorList>
            <person name="Haridas S."/>
            <person name="Albert R."/>
            <person name="Binder M."/>
            <person name="Bloem J."/>
            <person name="Labutti K."/>
            <person name="Salamov A."/>
            <person name="Andreopoulos B."/>
            <person name="Baker S."/>
            <person name="Barry K."/>
            <person name="Bills G."/>
            <person name="Bluhm B."/>
            <person name="Cannon C."/>
            <person name="Castanera R."/>
            <person name="Culley D."/>
            <person name="Daum C."/>
            <person name="Ezra D."/>
            <person name="Gonzalez J."/>
            <person name="Henrissat B."/>
            <person name="Kuo A."/>
            <person name="Liang C."/>
            <person name="Lipzen A."/>
            <person name="Lutzoni F."/>
            <person name="Magnuson J."/>
            <person name="Mondo S."/>
            <person name="Nolan M."/>
            <person name="Ohm R."/>
            <person name="Pangilinan J."/>
            <person name="Park H.-J."/>
            <person name="Ramirez L."/>
            <person name="Alfaro M."/>
            <person name="Sun H."/>
            <person name="Tritt A."/>
            <person name="Yoshinaga Y."/>
            <person name="Zwiers L.-H."/>
            <person name="Turgeon B."/>
            <person name="Goodwin S."/>
            <person name="Spatafora J."/>
            <person name="Crous P."/>
            <person name="Grigoriev I."/>
        </authorList>
    </citation>
    <scope>NUCLEOTIDE SEQUENCE</scope>
    <source>
        <strain evidence="7">CBS 116435</strain>
    </source>
</reference>
<dbReference type="GO" id="GO:0005739">
    <property type="term" value="C:mitochondrion"/>
    <property type="evidence" value="ECO:0007669"/>
    <property type="project" value="UniProtKB-SubCell"/>
</dbReference>
<protein>
    <recommendedName>
        <fullName evidence="3">Altered inheritance of mitochondria protein 9, mitochondrial</fullName>
    </recommendedName>
    <alternativeName>
        <fullName evidence="6">Found in mitochondrial proteome protein 29</fullName>
    </alternativeName>
</protein>
<dbReference type="InterPro" id="IPR051035">
    <property type="entry name" value="Mito_inheritance_9"/>
</dbReference>
<keyword evidence="4" id="KW-0809">Transit peptide</keyword>
<comment type="similarity">
    <text evidence="2">Belongs to the AIM9 family.</text>
</comment>
<dbReference type="EMBL" id="MU003767">
    <property type="protein sequence ID" value="KAF2725664.1"/>
    <property type="molecule type" value="Genomic_DNA"/>
</dbReference>
<evidence type="ECO:0000256" key="5">
    <source>
        <dbReference type="ARBA" id="ARBA00023128"/>
    </source>
</evidence>
<evidence type="ECO:0000313" key="8">
    <source>
        <dbReference type="Proteomes" id="UP000799441"/>
    </source>
</evidence>
<keyword evidence="8" id="KW-1185">Reference proteome</keyword>
<evidence type="ECO:0000256" key="4">
    <source>
        <dbReference type="ARBA" id="ARBA00022946"/>
    </source>
</evidence>
<evidence type="ECO:0000256" key="2">
    <source>
        <dbReference type="ARBA" id="ARBA00005543"/>
    </source>
</evidence>
<evidence type="ECO:0000256" key="1">
    <source>
        <dbReference type="ARBA" id="ARBA00004173"/>
    </source>
</evidence>
<dbReference type="Proteomes" id="UP000799441">
    <property type="component" value="Unassembled WGS sequence"/>
</dbReference>
<evidence type="ECO:0000313" key="7">
    <source>
        <dbReference type="EMBL" id="KAF2725664.1"/>
    </source>
</evidence>
<accession>A0A9P4QFU6</accession>
<dbReference type="OrthoDB" id="2968323at2759"/>
<name>A0A9P4QFU6_9PEZI</name>